<protein>
    <submittedName>
        <fullName evidence="3">Helix-turn-helix domain-containing protein</fullName>
    </submittedName>
</protein>
<accession>A0A7G6WWJ2</accession>
<dbReference type="KEGG" id="kqi:F1D05_11210"/>
<dbReference type="SUPFAM" id="SSF46955">
    <property type="entry name" value="Putative DNA-binding domain"/>
    <property type="match status" value="1"/>
</dbReference>
<evidence type="ECO:0000313" key="3">
    <source>
        <dbReference type="EMBL" id="QNE18357.1"/>
    </source>
</evidence>
<evidence type="ECO:0000259" key="2">
    <source>
        <dbReference type="Pfam" id="PF12728"/>
    </source>
</evidence>
<dbReference type="Proteomes" id="UP000515563">
    <property type="component" value="Chromosome"/>
</dbReference>
<name>A0A7G6WWJ2_9ACTN</name>
<dbReference type="InterPro" id="IPR041657">
    <property type="entry name" value="HTH_17"/>
</dbReference>
<reference evidence="4" key="1">
    <citation type="submission" date="2019-09" db="EMBL/GenBank/DDBJ databases">
        <title>Antimicrobial potential of Antarctic Bacteria.</title>
        <authorList>
            <person name="Benaud N."/>
            <person name="Edwards R.J."/>
            <person name="Ferrari B.C."/>
        </authorList>
    </citation>
    <scope>NUCLEOTIDE SEQUENCE [LARGE SCALE GENOMIC DNA]</scope>
    <source>
        <strain evidence="4">SPB151</strain>
    </source>
</reference>
<dbReference type="AlphaFoldDB" id="A0A7G6WWJ2"/>
<feature type="region of interest" description="Disordered" evidence="1">
    <location>
        <begin position="1"/>
        <end position="58"/>
    </location>
</feature>
<dbReference type="EMBL" id="CP043661">
    <property type="protein sequence ID" value="QNE18357.1"/>
    <property type="molecule type" value="Genomic_DNA"/>
</dbReference>
<evidence type="ECO:0000313" key="4">
    <source>
        <dbReference type="Proteomes" id="UP000515563"/>
    </source>
</evidence>
<proteinExistence type="predicted"/>
<dbReference type="GO" id="GO:0003677">
    <property type="term" value="F:DNA binding"/>
    <property type="evidence" value="ECO:0007669"/>
    <property type="project" value="InterPro"/>
</dbReference>
<evidence type="ECO:0000256" key="1">
    <source>
        <dbReference type="SAM" id="MobiDB-lite"/>
    </source>
</evidence>
<dbReference type="NCBIfam" id="TIGR01764">
    <property type="entry name" value="excise"/>
    <property type="match status" value="1"/>
</dbReference>
<feature type="domain" description="Helix-turn-helix" evidence="2">
    <location>
        <begin position="157"/>
        <end position="201"/>
    </location>
</feature>
<gene>
    <name evidence="3" type="ORF">F1D05_11210</name>
</gene>
<reference evidence="3 4" key="2">
    <citation type="journal article" date="2020" name="Microbiol. Resour. Announc.">
        <title>Antarctic desert soil bacteria exhibit high novel natural product potential, evaluated through long-read genome sequencing and comparative genomics.</title>
        <authorList>
            <person name="Benaud N."/>
            <person name="Edwards R.J."/>
            <person name="Amos T.G."/>
            <person name="D'Agostino P.M."/>
            <person name="Gutierrez-Chavez C."/>
            <person name="Montgomery K."/>
            <person name="Nicetic I."/>
            <person name="Ferrari B.C."/>
        </authorList>
    </citation>
    <scope>NUCLEOTIDE SEQUENCE [LARGE SCALE GENOMIC DNA]</scope>
    <source>
        <strain evidence="3 4">SPB151</strain>
    </source>
</reference>
<keyword evidence="4" id="KW-1185">Reference proteome</keyword>
<dbReference type="InterPro" id="IPR010093">
    <property type="entry name" value="SinI_DNA-bd"/>
</dbReference>
<sequence>MAIRKSAKVSVAAEPGTRKRASSAARKHEAGVEQPRVRATGSAPAKVAGRGSSAAKLPKRPGRIVAVKHPARLRRTAAEEVAAPPKDGLVVPVTEPEPDLLKKIDRIINRGSEVTLVHGRSSVEVTGEALAALRQIVAALNAGPLSLLIGDSWDTELTSQEAADLLNVSRPYVVKLAREGKIPHVRVGNRHRFLLSDIQEHGRRQRLDREQALASIAPEDGYSDEDF</sequence>
<dbReference type="InterPro" id="IPR009061">
    <property type="entry name" value="DNA-bd_dom_put_sf"/>
</dbReference>
<dbReference type="Pfam" id="PF12728">
    <property type="entry name" value="HTH_17"/>
    <property type="match status" value="1"/>
</dbReference>
<organism evidence="3 4">
    <name type="scientific">Kribbella qitaiheensis</name>
    <dbReference type="NCBI Taxonomy" id="1544730"/>
    <lineage>
        <taxon>Bacteria</taxon>
        <taxon>Bacillati</taxon>
        <taxon>Actinomycetota</taxon>
        <taxon>Actinomycetes</taxon>
        <taxon>Propionibacteriales</taxon>
        <taxon>Kribbellaceae</taxon>
        <taxon>Kribbella</taxon>
    </lineage>
</organism>